<keyword evidence="2 3" id="KW-0808">Transferase</keyword>
<dbReference type="Proteomes" id="UP000825935">
    <property type="component" value="Chromosome 1"/>
</dbReference>
<dbReference type="PROSITE" id="PS00375">
    <property type="entry name" value="UDPGT"/>
    <property type="match status" value="1"/>
</dbReference>
<keyword evidence="6" id="KW-1185">Reference proteome</keyword>
<dbReference type="OMA" id="SHYACVE"/>
<reference evidence="5" key="1">
    <citation type="submission" date="2021-08" db="EMBL/GenBank/DDBJ databases">
        <title>WGS assembly of Ceratopteris richardii.</title>
        <authorList>
            <person name="Marchant D.B."/>
            <person name="Chen G."/>
            <person name="Jenkins J."/>
            <person name="Shu S."/>
            <person name="Leebens-Mack J."/>
            <person name="Grimwood J."/>
            <person name="Schmutz J."/>
            <person name="Soltis P."/>
            <person name="Soltis D."/>
            <person name="Chen Z.-H."/>
        </authorList>
    </citation>
    <scope>NUCLEOTIDE SEQUENCE</scope>
    <source>
        <strain evidence="5">Whitten #5841</strain>
        <tissue evidence="5">Leaf</tissue>
    </source>
</reference>
<evidence type="ECO:0000313" key="6">
    <source>
        <dbReference type="Proteomes" id="UP000825935"/>
    </source>
</evidence>
<dbReference type="CDD" id="cd03784">
    <property type="entry name" value="GT1_Gtf-like"/>
    <property type="match status" value="1"/>
</dbReference>
<evidence type="ECO:0000256" key="2">
    <source>
        <dbReference type="ARBA" id="ARBA00022679"/>
    </source>
</evidence>
<dbReference type="AlphaFoldDB" id="A0A8T2VSB1"/>
<keyword evidence="3" id="KW-0328">Glycosyltransferase</keyword>
<dbReference type="FunFam" id="3.40.50.2000:FF:000056">
    <property type="entry name" value="Glycosyltransferase"/>
    <property type="match status" value="1"/>
</dbReference>
<evidence type="ECO:0000256" key="3">
    <source>
        <dbReference type="RuleBase" id="RU003718"/>
    </source>
</evidence>
<sequence>MLSMQWYCFVRLLQTSATGRASSQLARYPFCREREEMEQKSHLILLPLPFMGHMNPMMRLAEFLATGGHLVTFVSSIANHRDVSPTAQEALLRRGIRLMSIPDGLPEDADRTTQVVELCESLLSTMPGPFKELLATLTPPPSCVIADTFLPFTVSASISLGIPHVSFWTQSMASLASLFLVANNLYKGPTQELAVPGAAFLTETDMNTFIRCYEPSNFMYRFILGGLDRLHLSEWVVVNTFIDLERETIEILRKQHGLHNLLAVGPLLPLPHEASARNIKADDPSIFRAEDRDCISWLNKREPKSVLYVSFGSLALLSETQMEDVALGLEACGYPFLWVVRSDIIHGRPPKFMDDYLQRVKDRVFIVAWGPQLQVLRHPAIGGFFTHGGWNSTIEAISAGVPMLGWPYFADQPMDCACIEGWGLGLRLGGAMSSDKIVGRDTIETKVRLLMSSKMFQESSHDMKIFANRAVSENGYSKDLQTLMKSLQVAYLKRKTKDTGYIESLQPQT</sequence>
<dbReference type="PANTHER" id="PTHR11926:SF774">
    <property type="entry name" value="UDP-GLYCOSYLTRANSFERASE 85A1-RELATED"/>
    <property type="match status" value="1"/>
</dbReference>
<comment type="similarity">
    <text evidence="1 3">Belongs to the UDP-glycosyltransferase family.</text>
</comment>
<evidence type="ECO:0000256" key="1">
    <source>
        <dbReference type="ARBA" id="ARBA00009995"/>
    </source>
</evidence>
<organism evidence="5 6">
    <name type="scientific">Ceratopteris richardii</name>
    <name type="common">Triangle waterfern</name>
    <dbReference type="NCBI Taxonomy" id="49495"/>
    <lineage>
        <taxon>Eukaryota</taxon>
        <taxon>Viridiplantae</taxon>
        <taxon>Streptophyta</taxon>
        <taxon>Embryophyta</taxon>
        <taxon>Tracheophyta</taxon>
        <taxon>Polypodiopsida</taxon>
        <taxon>Polypodiidae</taxon>
        <taxon>Polypodiales</taxon>
        <taxon>Pteridineae</taxon>
        <taxon>Pteridaceae</taxon>
        <taxon>Parkerioideae</taxon>
        <taxon>Ceratopteris</taxon>
    </lineage>
</organism>
<proteinExistence type="inferred from homology"/>
<dbReference type="GO" id="GO:0080043">
    <property type="term" value="F:quercetin 3-O-glucosyltransferase activity"/>
    <property type="evidence" value="ECO:0007669"/>
    <property type="project" value="TreeGrafter"/>
</dbReference>
<comment type="caution">
    <text evidence="5">The sequence shown here is derived from an EMBL/GenBank/DDBJ whole genome shotgun (WGS) entry which is preliminary data.</text>
</comment>
<dbReference type="SUPFAM" id="SSF53756">
    <property type="entry name" value="UDP-Glycosyltransferase/glycogen phosphorylase"/>
    <property type="match status" value="1"/>
</dbReference>
<dbReference type="InterPro" id="IPR002213">
    <property type="entry name" value="UDP_glucos_trans"/>
</dbReference>
<evidence type="ECO:0000313" key="5">
    <source>
        <dbReference type="EMBL" id="KAH7447309.1"/>
    </source>
</evidence>
<name>A0A8T2VSB1_CERRI</name>
<dbReference type="EC" id="2.4.1.-" evidence="4"/>
<dbReference type="OrthoDB" id="5835829at2759"/>
<gene>
    <name evidence="5" type="ORF">KP509_01G101200</name>
</gene>
<dbReference type="GO" id="GO:0080044">
    <property type="term" value="F:quercetin 7-O-glucosyltransferase activity"/>
    <property type="evidence" value="ECO:0007669"/>
    <property type="project" value="TreeGrafter"/>
</dbReference>
<dbReference type="Pfam" id="PF00201">
    <property type="entry name" value="UDPGT"/>
    <property type="match status" value="1"/>
</dbReference>
<dbReference type="InterPro" id="IPR035595">
    <property type="entry name" value="UDP_glycos_trans_CS"/>
</dbReference>
<protein>
    <recommendedName>
        <fullName evidence="4">Glycosyltransferase</fullName>
        <ecNumber evidence="4">2.4.1.-</ecNumber>
    </recommendedName>
</protein>
<dbReference type="PANTHER" id="PTHR11926">
    <property type="entry name" value="GLUCOSYL/GLUCURONOSYL TRANSFERASES"/>
    <property type="match status" value="1"/>
</dbReference>
<accession>A0A8T2VSB1</accession>
<dbReference type="EMBL" id="CM035406">
    <property type="protein sequence ID" value="KAH7447309.1"/>
    <property type="molecule type" value="Genomic_DNA"/>
</dbReference>
<evidence type="ECO:0000256" key="4">
    <source>
        <dbReference type="RuleBase" id="RU362057"/>
    </source>
</evidence>
<dbReference type="Gene3D" id="3.40.50.2000">
    <property type="entry name" value="Glycogen Phosphorylase B"/>
    <property type="match status" value="2"/>
</dbReference>